<evidence type="ECO:0000256" key="1">
    <source>
        <dbReference type="SAM" id="MobiDB-lite"/>
    </source>
</evidence>
<sequence length="1091" mass="119807">NSIGQGIPPNIYANSLRQIQGRQQSSANQEQPQQSQNSQQYLYNQQLQQHIMKQKFQQGGVSQQSIIQSQQQNLMQSNQLQSSQPAVMQSSMRQTSPSSSTLLNQQSSGHSILQQQPQSALRQQPQQQPQASVMQQQQQQQQQSSYQHTMMSSTQQQQQQQNATNIQQNQLIGQQNAIVDAQPQPQQQQRMIAQPNNMSNIQQQQTVSQQSNIPSMHQQQLGPQSNLSGFQQQQMVGNQHANSSLQASQQPVHMLQQSKVPVQQQMHLNNPNALPNQLQQAQSQPMQQQLMSQMQSQPGQLQQQLGLQQQANALSRDMQQRIQTSGPLLQQQTAVDSKQMFQSQRGIAEVPLTSLDSSAQIGNSSGADWQEEVYQKIRYMNEMYFHELNEMYQKMLMRIKMHDTLPQAQKNEQVAKFNNFKFMLERLLSFLKTNKNDVQPLHKEKISEVENHIVLVLSSNRTRKPGSSLQKGQGSVQPQMISVQQPLISQMHATNDGQMNPQAQNVQQANNSVSTASNSRQSVVMDVPQPRSTSDPGQGNQLNQMQQVTMSSLHQNPVSGAQQMNISSMASQTGLATLGPGVNSLQANSNMLQTHQMKQEPQMFTNQQLKQQYQQRHMQQQLMHRQQMIHQQQQQQQLLLQSQQQPPQQITQLGQVTDSNDVKLRNQMGGKPGILQTHSSSQRPAHHNQQMKPGAPFPMSSQQVLHVASPQIGNHASPQIEQQNILQTKPGTLQSASPFVVPSPSTSMAPSPMPGDSEKITAGVSSLSNGANPATFASSMPNQSLAIGTPGISASPLLAEFSCPDGPHGVTCNVVSAPSAAVEQPLDRLIKVVKSMSAKALGASISDISSILSLNDRIAGSAPGNGSRAAIGEDLAAMTKCRLQARNHLNQDGSSSGTKKMRRFTTGLTAGNDLDGESCAKRPRSLEQGGNDALEEELREINERLIDTVVHIDPTGVAAAAAAAAASECREGTIVKCSFSGVALGPILKSQFGSSQTSPIQPLRLLVPKDYPNSSPILLDKLPMEEEELSVKAKSRLSVSLRSLSQPMSVADIASTWEKCARGVLSDYAQLRGGGTFTSKYGSWDYCCHTA</sequence>
<dbReference type="InterPro" id="IPR048386">
    <property type="entry name" value="Med15_C"/>
</dbReference>
<evidence type="ECO:0000259" key="2">
    <source>
        <dbReference type="Pfam" id="PF21539"/>
    </source>
</evidence>
<feature type="region of interest" description="Disordered" evidence="1">
    <location>
        <begin position="75"/>
        <end position="162"/>
    </location>
</feature>
<feature type="region of interest" description="Disordered" evidence="1">
    <location>
        <begin position="200"/>
        <end position="258"/>
    </location>
</feature>
<feature type="compositionally biased region" description="Low complexity" evidence="1">
    <location>
        <begin position="202"/>
        <end position="211"/>
    </location>
</feature>
<reference evidence="3 4" key="1">
    <citation type="journal article" date="2013" name="BMC Genomics">
        <title>The miniature genome of a carnivorous plant Genlisea aurea contains a low number of genes and short non-coding sequences.</title>
        <authorList>
            <person name="Leushkin E.V."/>
            <person name="Sutormin R.A."/>
            <person name="Nabieva E.R."/>
            <person name="Penin A.A."/>
            <person name="Kondrashov A.S."/>
            <person name="Logacheva M.D."/>
        </authorList>
    </citation>
    <scope>NUCLEOTIDE SEQUENCE [LARGE SCALE GENOMIC DNA]</scope>
</reference>
<dbReference type="GO" id="GO:0031490">
    <property type="term" value="F:chromatin DNA binding"/>
    <property type="evidence" value="ECO:0007669"/>
    <property type="project" value="InterPro"/>
</dbReference>
<feature type="domain" description="ARC105/Med15 mediator subunit C-terminal" evidence="2">
    <location>
        <begin position="991"/>
        <end position="1062"/>
    </location>
</feature>
<evidence type="ECO:0000313" key="4">
    <source>
        <dbReference type="Proteomes" id="UP000015453"/>
    </source>
</evidence>
<keyword evidence="4" id="KW-1185">Reference proteome</keyword>
<dbReference type="EMBL" id="AUSU01003897">
    <property type="protein sequence ID" value="EPS66041.1"/>
    <property type="molecule type" value="Genomic_DNA"/>
</dbReference>
<feature type="compositionally biased region" description="Polar residues" evidence="1">
    <location>
        <begin position="530"/>
        <end position="541"/>
    </location>
</feature>
<feature type="compositionally biased region" description="Low complexity" evidence="1">
    <location>
        <begin position="23"/>
        <end position="39"/>
    </location>
</feature>
<dbReference type="OrthoDB" id="1896842at2759"/>
<dbReference type="PANTHER" id="PTHR33137:SF4">
    <property type="entry name" value="MEDIATOR OF RNA POLYMERASE II TRANSCRIPTION SUBUNIT 15A-RELATED"/>
    <property type="match status" value="1"/>
</dbReference>
<feature type="compositionally biased region" description="Polar residues" evidence="1">
    <location>
        <begin position="676"/>
        <end position="691"/>
    </location>
</feature>
<accession>S8CMM4</accession>
<dbReference type="AlphaFoldDB" id="S8CMM4"/>
<proteinExistence type="predicted"/>
<feature type="region of interest" description="Disordered" evidence="1">
    <location>
        <begin position="667"/>
        <end position="702"/>
    </location>
</feature>
<feature type="compositionally biased region" description="Low complexity" evidence="1">
    <location>
        <begin position="500"/>
        <end position="514"/>
    </location>
</feature>
<feature type="region of interest" description="Disordered" evidence="1">
    <location>
        <begin position="733"/>
        <end position="766"/>
    </location>
</feature>
<feature type="region of interest" description="Disordered" evidence="1">
    <location>
        <begin position="19"/>
        <end position="39"/>
    </location>
</feature>
<dbReference type="GO" id="GO:0003713">
    <property type="term" value="F:transcription coactivator activity"/>
    <property type="evidence" value="ECO:0007669"/>
    <property type="project" value="InterPro"/>
</dbReference>
<comment type="caution">
    <text evidence="3">The sequence shown here is derived from an EMBL/GenBank/DDBJ whole genome shotgun (WGS) entry which is preliminary data.</text>
</comment>
<feature type="region of interest" description="Disordered" evidence="1">
    <location>
        <begin position="494"/>
        <end position="541"/>
    </location>
</feature>
<name>S8CMM4_9LAMI</name>
<gene>
    <name evidence="3" type="ORF">M569_08735</name>
</gene>
<feature type="region of interest" description="Disordered" evidence="1">
    <location>
        <begin position="912"/>
        <end position="931"/>
    </location>
</feature>
<dbReference type="Pfam" id="PF21539">
    <property type="entry name" value="Med15_C"/>
    <property type="match status" value="1"/>
</dbReference>
<organism evidence="3 4">
    <name type="scientific">Genlisea aurea</name>
    <dbReference type="NCBI Taxonomy" id="192259"/>
    <lineage>
        <taxon>Eukaryota</taxon>
        <taxon>Viridiplantae</taxon>
        <taxon>Streptophyta</taxon>
        <taxon>Embryophyta</taxon>
        <taxon>Tracheophyta</taxon>
        <taxon>Spermatophyta</taxon>
        <taxon>Magnoliopsida</taxon>
        <taxon>eudicotyledons</taxon>
        <taxon>Gunneridae</taxon>
        <taxon>Pentapetalae</taxon>
        <taxon>asterids</taxon>
        <taxon>lamiids</taxon>
        <taxon>Lamiales</taxon>
        <taxon>Lentibulariaceae</taxon>
        <taxon>Genlisea</taxon>
    </lineage>
</organism>
<feature type="non-terminal residue" evidence="3">
    <location>
        <position position="1"/>
    </location>
</feature>
<feature type="compositionally biased region" description="Polar residues" evidence="1">
    <location>
        <begin position="102"/>
        <end position="113"/>
    </location>
</feature>
<feature type="non-terminal residue" evidence="3">
    <location>
        <position position="1091"/>
    </location>
</feature>
<feature type="compositionally biased region" description="Low complexity" evidence="1">
    <location>
        <begin position="75"/>
        <end position="101"/>
    </location>
</feature>
<dbReference type="Proteomes" id="UP000015453">
    <property type="component" value="Unassembled WGS sequence"/>
</dbReference>
<feature type="compositionally biased region" description="Polar residues" evidence="1">
    <location>
        <begin position="212"/>
        <end position="258"/>
    </location>
</feature>
<feature type="compositionally biased region" description="Low complexity" evidence="1">
    <location>
        <begin position="114"/>
        <end position="162"/>
    </location>
</feature>
<evidence type="ECO:0000313" key="3">
    <source>
        <dbReference type="EMBL" id="EPS66041.1"/>
    </source>
</evidence>
<dbReference type="PANTHER" id="PTHR33137">
    <property type="entry name" value="MEDIATOR OF RNA POLYMERASE II TRANSCRIPTION SUBUNIT 15A-RELATED"/>
    <property type="match status" value="1"/>
</dbReference>
<dbReference type="InterPro" id="IPR044661">
    <property type="entry name" value="MED15a/b/c-like"/>
</dbReference>
<protein>
    <recommendedName>
        <fullName evidence="2">ARC105/Med15 mediator subunit C-terminal domain-containing protein</fullName>
    </recommendedName>
</protein>